<dbReference type="AlphaFoldDB" id="A0AA39SNT6"/>
<evidence type="ECO:0000256" key="6">
    <source>
        <dbReference type="ARBA" id="ARBA00022967"/>
    </source>
</evidence>
<dbReference type="GO" id="GO:0012505">
    <property type="term" value="C:endomembrane system"/>
    <property type="evidence" value="ECO:0007669"/>
    <property type="project" value="UniProtKB-SubCell"/>
</dbReference>
<protein>
    <recommendedName>
        <fullName evidence="2">H(+)-exporting diphosphatase</fullName>
        <ecNumber evidence="2">7.1.3.1</ecNumber>
    </recommendedName>
</protein>
<evidence type="ECO:0000313" key="12">
    <source>
        <dbReference type="Proteomes" id="UP001168877"/>
    </source>
</evidence>
<dbReference type="Pfam" id="PF03030">
    <property type="entry name" value="H_PPase"/>
    <property type="match status" value="1"/>
</dbReference>
<proteinExistence type="predicted"/>
<organism evidence="11 12">
    <name type="scientific">Acer saccharum</name>
    <name type="common">Sugar maple</name>
    <dbReference type="NCBI Taxonomy" id="4024"/>
    <lineage>
        <taxon>Eukaryota</taxon>
        <taxon>Viridiplantae</taxon>
        <taxon>Streptophyta</taxon>
        <taxon>Embryophyta</taxon>
        <taxon>Tracheophyta</taxon>
        <taxon>Spermatophyta</taxon>
        <taxon>Magnoliopsida</taxon>
        <taxon>eudicotyledons</taxon>
        <taxon>Gunneridae</taxon>
        <taxon>Pentapetalae</taxon>
        <taxon>rosids</taxon>
        <taxon>malvids</taxon>
        <taxon>Sapindales</taxon>
        <taxon>Sapindaceae</taxon>
        <taxon>Hippocastanoideae</taxon>
        <taxon>Acereae</taxon>
        <taxon>Acer</taxon>
    </lineage>
</organism>
<dbReference type="GO" id="GO:0016020">
    <property type="term" value="C:membrane"/>
    <property type="evidence" value="ECO:0007669"/>
    <property type="project" value="InterPro"/>
</dbReference>
<evidence type="ECO:0000256" key="1">
    <source>
        <dbReference type="ARBA" id="ARBA00004127"/>
    </source>
</evidence>
<comment type="caution">
    <text evidence="11">The sequence shown here is derived from an EMBL/GenBank/DDBJ whole genome shotgun (WGS) entry which is preliminary data.</text>
</comment>
<keyword evidence="9 10" id="KW-0472">Membrane</keyword>
<evidence type="ECO:0000256" key="8">
    <source>
        <dbReference type="ARBA" id="ARBA00023065"/>
    </source>
</evidence>
<dbReference type="Proteomes" id="UP001168877">
    <property type="component" value="Unassembled WGS sequence"/>
</dbReference>
<sequence>MSIAFVISSSRIQDNLYLELLVFSYICTRLLGLGLDDVQNNASFLKKELSLDPSGFILFPLVVHSFDLVISSVGILSIRGTRGSSMKTPIKDPMGILQKGYSVTIVLAVLTFGASTRWLLYTEQAPSAWLNFALCGLVGIITAYAFVWITKYYTDYKHEPVRSLALASSTGHGTNIIAGVSLGLESMSLPVLVISVGILVGSNLRTGG</sequence>
<accession>A0AA39SNT6</accession>
<evidence type="ECO:0000256" key="9">
    <source>
        <dbReference type="ARBA" id="ARBA00023136"/>
    </source>
</evidence>
<evidence type="ECO:0000256" key="2">
    <source>
        <dbReference type="ARBA" id="ARBA00013242"/>
    </source>
</evidence>
<gene>
    <name evidence="11" type="ORF">LWI29_004745</name>
</gene>
<evidence type="ECO:0000256" key="5">
    <source>
        <dbReference type="ARBA" id="ARBA00022842"/>
    </source>
</evidence>
<evidence type="ECO:0000256" key="7">
    <source>
        <dbReference type="ARBA" id="ARBA00022989"/>
    </source>
</evidence>
<evidence type="ECO:0000256" key="3">
    <source>
        <dbReference type="ARBA" id="ARBA00022448"/>
    </source>
</evidence>
<keyword evidence="7 10" id="KW-1133">Transmembrane helix</keyword>
<feature type="transmembrane region" description="Helical" evidence="10">
    <location>
        <begin position="55"/>
        <end position="79"/>
    </location>
</feature>
<keyword evidence="4 10" id="KW-0812">Transmembrane</keyword>
<dbReference type="InterPro" id="IPR004131">
    <property type="entry name" value="PPase-energised_H-pump"/>
</dbReference>
<name>A0AA39SNT6_ACESA</name>
<keyword evidence="5" id="KW-0460">Magnesium</keyword>
<dbReference type="EMBL" id="JAUESC010000004">
    <property type="protein sequence ID" value="KAK0595234.1"/>
    <property type="molecule type" value="Genomic_DNA"/>
</dbReference>
<dbReference type="EC" id="7.1.3.1" evidence="2"/>
<dbReference type="GO" id="GO:0004427">
    <property type="term" value="F:inorganic diphosphate phosphatase activity"/>
    <property type="evidence" value="ECO:0007669"/>
    <property type="project" value="InterPro"/>
</dbReference>
<keyword evidence="3" id="KW-0813">Transport</keyword>
<keyword evidence="12" id="KW-1185">Reference proteome</keyword>
<dbReference type="PANTHER" id="PTHR31998">
    <property type="entry name" value="K(+)-INSENSITIVE PYROPHOSPHATE-ENERGIZED PROTON PUMP"/>
    <property type="match status" value="1"/>
</dbReference>
<dbReference type="GO" id="GO:0009678">
    <property type="term" value="F:diphosphate hydrolysis-driven proton transmembrane transporter activity"/>
    <property type="evidence" value="ECO:0007669"/>
    <property type="project" value="UniProtKB-EC"/>
</dbReference>
<reference evidence="11" key="1">
    <citation type="journal article" date="2022" name="Plant J.">
        <title>Strategies of tolerance reflected in two North American maple genomes.</title>
        <authorList>
            <person name="McEvoy S.L."/>
            <person name="Sezen U.U."/>
            <person name="Trouern-Trend A."/>
            <person name="McMahon S.M."/>
            <person name="Schaberg P.G."/>
            <person name="Yang J."/>
            <person name="Wegrzyn J.L."/>
            <person name="Swenson N.G."/>
        </authorList>
    </citation>
    <scope>NUCLEOTIDE SEQUENCE</scope>
    <source>
        <strain evidence="11">NS2018</strain>
    </source>
</reference>
<evidence type="ECO:0000313" key="11">
    <source>
        <dbReference type="EMBL" id="KAK0595234.1"/>
    </source>
</evidence>
<comment type="subcellular location">
    <subcellularLocation>
        <location evidence="1">Endomembrane system</location>
        <topology evidence="1">Multi-pass membrane protein</topology>
    </subcellularLocation>
</comment>
<evidence type="ECO:0000256" key="10">
    <source>
        <dbReference type="SAM" id="Phobius"/>
    </source>
</evidence>
<feature type="transmembrane region" description="Helical" evidence="10">
    <location>
        <begin position="127"/>
        <end position="149"/>
    </location>
</feature>
<keyword evidence="6" id="KW-1278">Translocase</keyword>
<feature type="transmembrane region" description="Helical" evidence="10">
    <location>
        <begin position="100"/>
        <end position="121"/>
    </location>
</feature>
<reference evidence="11" key="2">
    <citation type="submission" date="2023-06" db="EMBL/GenBank/DDBJ databases">
        <authorList>
            <person name="Swenson N.G."/>
            <person name="Wegrzyn J.L."/>
            <person name="Mcevoy S.L."/>
        </authorList>
    </citation>
    <scope>NUCLEOTIDE SEQUENCE</scope>
    <source>
        <strain evidence="11">NS2018</strain>
        <tissue evidence="11">Leaf</tissue>
    </source>
</reference>
<keyword evidence="8" id="KW-0406">Ion transport</keyword>
<evidence type="ECO:0000256" key="4">
    <source>
        <dbReference type="ARBA" id="ARBA00022692"/>
    </source>
</evidence>